<organism evidence="4 5">
    <name type="scientific">Olivibacter domesticus</name>
    <name type="common">Pseudosphingobacterium domesticum</name>
    <dbReference type="NCBI Taxonomy" id="407022"/>
    <lineage>
        <taxon>Bacteria</taxon>
        <taxon>Pseudomonadati</taxon>
        <taxon>Bacteroidota</taxon>
        <taxon>Sphingobacteriia</taxon>
        <taxon>Sphingobacteriales</taxon>
        <taxon>Sphingobacteriaceae</taxon>
        <taxon>Olivibacter</taxon>
    </lineage>
</organism>
<accession>A0A1H7YTK1</accession>
<gene>
    <name evidence="4" type="ORF">SAMN05661044_05329</name>
</gene>
<evidence type="ECO:0000259" key="2">
    <source>
        <dbReference type="Pfam" id="PF00534"/>
    </source>
</evidence>
<evidence type="ECO:0000259" key="3">
    <source>
        <dbReference type="Pfam" id="PF13439"/>
    </source>
</evidence>
<dbReference type="PANTHER" id="PTHR46401:SF2">
    <property type="entry name" value="GLYCOSYLTRANSFERASE WBBK-RELATED"/>
    <property type="match status" value="1"/>
</dbReference>
<dbReference type="InterPro" id="IPR001296">
    <property type="entry name" value="Glyco_trans_1"/>
</dbReference>
<dbReference type="GO" id="GO:0016757">
    <property type="term" value="F:glycosyltransferase activity"/>
    <property type="evidence" value="ECO:0007669"/>
    <property type="project" value="InterPro"/>
</dbReference>
<dbReference type="SUPFAM" id="SSF53756">
    <property type="entry name" value="UDP-Glycosyltransferase/glycogen phosphorylase"/>
    <property type="match status" value="1"/>
</dbReference>
<protein>
    <submittedName>
        <fullName evidence="4">Glycosyltransferase involved in cell wall bisynthesis</fullName>
    </submittedName>
</protein>
<dbReference type="STRING" id="407022.SAMN05661044_05329"/>
<dbReference type="Pfam" id="PF13439">
    <property type="entry name" value="Glyco_transf_4"/>
    <property type="match status" value="1"/>
</dbReference>
<sequence length="328" mass="37025">MKKNVLIDNRWAGDTGIGRLYKEVMMRKPVEVDTSFVKSRLSLGSIYTPIMLAQAIKSSSADIFYSPSFMPPLYSNIPFVFTVHDLMHLFYYSGFHKIYYKQVIGRLAKKAKKIITVSHFSKHQLVDLLGINENIITVIYNGVDDNFLLNNEKYEMENPYLLYVGNRRKNKNIPAMLRAFANASIPNEIVLALTGNEDQLLGEEINKLGIRQRVKFLGFIPDEELPKLYKGALATLYVSLMEGFGLPIIESMASGTPVLTSNISSLPEIAGDAALCVNPLDIAAITDGIERLVSDSSLYQYYVLEGKKRALDFKWQDTASHTWETILY</sequence>
<keyword evidence="1 4" id="KW-0808">Transferase</keyword>
<dbReference type="InterPro" id="IPR028098">
    <property type="entry name" value="Glyco_trans_4-like_N"/>
</dbReference>
<dbReference type="Gene3D" id="3.40.50.2000">
    <property type="entry name" value="Glycogen Phosphorylase B"/>
    <property type="match status" value="2"/>
</dbReference>
<dbReference type="OrthoDB" id="9801609at2"/>
<evidence type="ECO:0000313" key="4">
    <source>
        <dbReference type="EMBL" id="SEM49546.1"/>
    </source>
</evidence>
<dbReference type="Pfam" id="PF00534">
    <property type="entry name" value="Glycos_transf_1"/>
    <property type="match status" value="1"/>
</dbReference>
<dbReference type="EMBL" id="FOAF01000014">
    <property type="protein sequence ID" value="SEM49546.1"/>
    <property type="molecule type" value="Genomic_DNA"/>
</dbReference>
<dbReference type="PANTHER" id="PTHR46401">
    <property type="entry name" value="GLYCOSYLTRANSFERASE WBBK-RELATED"/>
    <property type="match status" value="1"/>
</dbReference>
<dbReference type="CDD" id="cd03809">
    <property type="entry name" value="GT4_MtfB-like"/>
    <property type="match status" value="1"/>
</dbReference>
<feature type="domain" description="Glycosyltransferase subfamily 4-like N-terminal" evidence="3">
    <location>
        <begin position="38"/>
        <end position="146"/>
    </location>
</feature>
<reference evidence="5" key="1">
    <citation type="submission" date="2016-10" db="EMBL/GenBank/DDBJ databases">
        <authorList>
            <person name="Varghese N."/>
            <person name="Submissions S."/>
        </authorList>
    </citation>
    <scope>NUCLEOTIDE SEQUENCE [LARGE SCALE GENOMIC DNA]</scope>
    <source>
        <strain evidence="5">DSM 18733</strain>
    </source>
</reference>
<feature type="domain" description="Glycosyl transferase family 1" evidence="2">
    <location>
        <begin position="155"/>
        <end position="308"/>
    </location>
</feature>
<evidence type="ECO:0000256" key="1">
    <source>
        <dbReference type="ARBA" id="ARBA00022679"/>
    </source>
</evidence>
<dbReference type="RefSeq" id="WP_093332359.1">
    <property type="nucleotide sequence ID" value="NZ_FOAF01000014.1"/>
</dbReference>
<keyword evidence="5" id="KW-1185">Reference proteome</keyword>
<dbReference type="Proteomes" id="UP000199421">
    <property type="component" value="Unassembled WGS sequence"/>
</dbReference>
<proteinExistence type="predicted"/>
<evidence type="ECO:0000313" key="5">
    <source>
        <dbReference type="Proteomes" id="UP000199421"/>
    </source>
</evidence>
<dbReference type="AlphaFoldDB" id="A0A1H7YTK1"/>
<name>A0A1H7YTK1_OLID1</name>